<evidence type="ECO:0000256" key="2">
    <source>
        <dbReference type="ARBA" id="ARBA00009199"/>
    </source>
</evidence>
<dbReference type="InterPro" id="IPR023631">
    <property type="entry name" value="Amidase_dom"/>
</dbReference>
<protein>
    <recommendedName>
        <fullName evidence="3">amidase</fullName>
        <ecNumber evidence="3">3.5.1.4</ecNumber>
    </recommendedName>
</protein>
<dbReference type="InterPro" id="IPR000120">
    <property type="entry name" value="Amidase"/>
</dbReference>
<dbReference type="NCBIfam" id="NF005899">
    <property type="entry name" value="PRK07869.1"/>
    <property type="match status" value="1"/>
</dbReference>
<dbReference type="PROSITE" id="PS00571">
    <property type="entry name" value="AMIDASES"/>
    <property type="match status" value="1"/>
</dbReference>
<organism evidence="5 6">
    <name type="scientific">Nocardia abscessus</name>
    <dbReference type="NCBI Taxonomy" id="120957"/>
    <lineage>
        <taxon>Bacteria</taxon>
        <taxon>Bacillati</taxon>
        <taxon>Actinomycetota</taxon>
        <taxon>Actinomycetes</taxon>
        <taxon>Mycobacteriales</taxon>
        <taxon>Nocardiaceae</taxon>
        <taxon>Nocardia</taxon>
    </lineage>
</organism>
<feature type="domain" description="Amidase" evidence="4">
    <location>
        <begin position="48"/>
        <end position="455"/>
    </location>
</feature>
<accession>A0ABS0C6P0</accession>
<dbReference type="InterPro" id="IPR020556">
    <property type="entry name" value="Amidase_CS"/>
</dbReference>
<dbReference type="EC" id="3.5.1.4" evidence="3"/>
<evidence type="ECO:0000256" key="3">
    <source>
        <dbReference type="ARBA" id="ARBA00012922"/>
    </source>
</evidence>
<dbReference type="RefSeq" id="WP_195031654.1">
    <property type="nucleotide sequence ID" value="NZ_JADLRE010000002.1"/>
</dbReference>
<dbReference type="PANTHER" id="PTHR11895:SF7">
    <property type="entry name" value="GLUTAMYL-TRNA(GLN) AMIDOTRANSFERASE SUBUNIT A, MITOCHONDRIAL"/>
    <property type="match status" value="1"/>
</dbReference>
<sequence length="472" mass="50022">MTADAQIPLPPRVHAFADDALADHDAVGLAELVRDGAVAPHELTAAAVARAQRVERLAAVAYPSYAHPLLPTERTGTFYGVPSFVKDNTDVAGMPTNQGTAAFRATPARAHSGYTRQFLSTGLTVLGKSAMPEFGFNASTEPPHAAPTRNPWHTGYSVGGSSGGAAALVAAGVVPIAHGNDGGGSIRIPAACAGLVGLKPTRGRHVVSGLARTLPVDIVSEGVLTRTVRDTAVYAEAAERYWHNPALKPIGRVEGPATRRMRIALVLDNLAGPLADGPTRAAVERVAHVLESSGHAVEPVPLPFDAAIESAFLHYWGLLAAAISTTGRFLDRRFDARRVDDLTVGLRALFLRRALYAPLTLYRLRAAAATYEQALGPYDALLLPTLGHTTPELGHLSPTVPFDELIDRLRAYVCFTPINNITGTPAITVPAGLTEGGLPIGVQFAATRGNERTLLELAYLIESEQPFPRLDR</sequence>
<evidence type="ECO:0000313" key="5">
    <source>
        <dbReference type="EMBL" id="MBF6224309.1"/>
    </source>
</evidence>
<keyword evidence="6" id="KW-1185">Reference proteome</keyword>
<comment type="similarity">
    <text evidence="2">Belongs to the amidase family.</text>
</comment>
<keyword evidence="5" id="KW-0378">Hydrolase</keyword>
<gene>
    <name evidence="5" type="ORF">IU470_04160</name>
</gene>
<proteinExistence type="inferred from homology"/>
<dbReference type="GO" id="GO:0004040">
    <property type="term" value="F:amidase activity"/>
    <property type="evidence" value="ECO:0007669"/>
    <property type="project" value="UniProtKB-EC"/>
</dbReference>
<dbReference type="Proteomes" id="UP000807309">
    <property type="component" value="Unassembled WGS sequence"/>
</dbReference>
<comment type="caution">
    <text evidence="5">The sequence shown here is derived from an EMBL/GenBank/DDBJ whole genome shotgun (WGS) entry which is preliminary data.</text>
</comment>
<evidence type="ECO:0000259" key="4">
    <source>
        <dbReference type="Pfam" id="PF01425"/>
    </source>
</evidence>
<comment type="catalytic activity">
    <reaction evidence="1">
        <text>a monocarboxylic acid amide + H2O = a monocarboxylate + NH4(+)</text>
        <dbReference type="Rhea" id="RHEA:12020"/>
        <dbReference type="ChEBI" id="CHEBI:15377"/>
        <dbReference type="ChEBI" id="CHEBI:28938"/>
        <dbReference type="ChEBI" id="CHEBI:35757"/>
        <dbReference type="ChEBI" id="CHEBI:83628"/>
        <dbReference type="EC" id="3.5.1.4"/>
    </reaction>
</comment>
<dbReference type="EMBL" id="JADLRE010000002">
    <property type="protein sequence ID" value="MBF6224309.1"/>
    <property type="molecule type" value="Genomic_DNA"/>
</dbReference>
<dbReference type="InterPro" id="IPR036928">
    <property type="entry name" value="AS_sf"/>
</dbReference>
<dbReference type="SUPFAM" id="SSF75304">
    <property type="entry name" value="Amidase signature (AS) enzymes"/>
    <property type="match status" value="1"/>
</dbReference>
<dbReference type="PANTHER" id="PTHR11895">
    <property type="entry name" value="TRANSAMIDASE"/>
    <property type="match status" value="1"/>
</dbReference>
<dbReference type="Pfam" id="PF01425">
    <property type="entry name" value="Amidase"/>
    <property type="match status" value="1"/>
</dbReference>
<evidence type="ECO:0000256" key="1">
    <source>
        <dbReference type="ARBA" id="ARBA00001311"/>
    </source>
</evidence>
<name>A0ABS0C6P0_9NOCA</name>
<dbReference type="Gene3D" id="3.90.1300.10">
    <property type="entry name" value="Amidase signature (AS) domain"/>
    <property type="match status" value="1"/>
</dbReference>
<reference evidence="5 6" key="1">
    <citation type="submission" date="2020-10" db="EMBL/GenBank/DDBJ databases">
        <title>Identification of Nocardia species via Next-generation sequencing and recognition of intraspecies genetic diversity.</title>
        <authorList>
            <person name="Li P."/>
            <person name="Li P."/>
            <person name="Lu B."/>
        </authorList>
    </citation>
    <scope>NUCLEOTIDE SEQUENCE [LARGE SCALE GENOMIC DNA]</scope>
    <source>
        <strain evidence="5 6">N-11</strain>
    </source>
</reference>
<evidence type="ECO:0000313" key="6">
    <source>
        <dbReference type="Proteomes" id="UP000807309"/>
    </source>
</evidence>